<protein>
    <recommendedName>
        <fullName evidence="4">Retrotransposon gag protein</fullName>
    </recommendedName>
</protein>
<name>A0ABD1Q8K0_9LAMI</name>
<keyword evidence="3" id="KW-1185">Reference proteome</keyword>
<comment type="caution">
    <text evidence="2">The sequence shown here is derived from an EMBL/GenBank/DDBJ whole genome shotgun (WGS) entry which is preliminary data.</text>
</comment>
<accession>A0ABD1Q8K0</accession>
<dbReference type="Proteomes" id="UP001604336">
    <property type="component" value="Unassembled WGS sequence"/>
</dbReference>
<reference evidence="3" key="1">
    <citation type="submission" date="2024-07" db="EMBL/GenBank/DDBJ databases">
        <title>Two chromosome-level genome assemblies of Korean endemic species Abeliophyllum distichum and Forsythia ovata (Oleaceae).</title>
        <authorList>
            <person name="Jang H."/>
        </authorList>
    </citation>
    <scope>NUCLEOTIDE SEQUENCE [LARGE SCALE GENOMIC DNA]</scope>
</reference>
<feature type="region of interest" description="Disordered" evidence="1">
    <location>
        <begin position="161"/>
        <end position="193"/>
    </location>
</feature>
<evidence type="ECO:0000313" key="2">
    <source>
        <dbReference type="EMBL" id="KAL2472530.1"/>
    </source>
</evidence>
<dbReference type="EMBL" id="JBFOLK010000012">
    <property type="protein sequence ID" value="KAL2472530.1"/>
    <property type="molecule type" value="Genomic_DNA"/>
</dbReference>
<dbReference type="PANTHER" id="PTHR33437:SF2">
    <property type="entry name" value="OS06G0361200 PROTEIN"/>
    <property type="match status" value="1"/>
</dbReference>
<evidence type="ECO:0000256" key="1">
    <source>
        <dbReference type="SAM" id="MobiDB-lite"/>
    </source>
</evidence>
<dbReference type="PANTHER" id="PTHR33437">
    <property type="entry name" value="OS06G0361200 PROTEIN"/>
    <property type="match status" value="1"/>
</dbReference>
<proteinExistence type="predicted"/>
<dbReference type="AlphaFoldDB" id="A0ABD1Q8K0"/>
<evidence type="ECO:0008006" key="4">
    <source>
        <dbReference type="Google" id="ProtNLM"/>
    </source>
</evidence>
<organism evidence="2 3">
    <name type="scientific">Abeliophyllum distichum</name>
    <dbReference type="NCBI Taxonomy" id="126358"/>
    <lineage>
        <taxon>Eukaryota</taxon>
        <taxon>Viridiplantae</taxon>
        <taxon>Streptophyta</taxon>
        <taxon>Embryophyta</taxon>
        <taxon>Tracheophyta</taxon>
        <taxon>Spermatophyta</taxon>
        <taxon>Magnoliopsida</taxon>
        <taxon>eudicotyledons</taxon>
        <taxon>Gunneridae</taxon>
        <taxon>Pentapetalae</taxon>
        <taxon>asterids</taxon>
        <taxon>lamiids</taxon>
        <taxon>Lamiales</taxon>
        <taxon>Oleaceae</taxon>
        <taxon>Forsythieae</taxon>
        <taxon>Abeliophyllum</taxon>
    </lineage>
</organism>
<sequence length="336" mass="38871">MIADTICTQYGSSLQSSLVYAKPYSRWIEEMRMSAWLPTFEVPMFRQKKKRRATCLPILLKHVTTAAPIMTPWRSSLYTLSERSIRMSKEELVEEYIERWRNLVLNCKERISEASSIDMCVQDMHWGLLYNLQANMPHSFQELATRAHDLEIQIARHGSYLPSNVRDKKNPKKKIKRDGLNPGSNPKPEFRPNKVQVQRKGLLTLKELEEKEYPFSDSEVSGILDQLFEQKVIELPPPKRPEEAGQVVHPKYCRFHQIISHLVERCFVLKDLIVRLDKENKIKLETDEHPNASYSMVSFGSFDPISISNKGQTFLTTYDAGESLSEVAEFGPQLPK</sequence>
<evidence type="ECO:0000313" key="3">
    <source>
        <dbReference type="Proteomes" id="UP001604336"/>
    </source>
</evidence>
<gene>
    <name evidence="2" type="ORF">Adt_40666</name>
</gene>